<evidence type="ECO:0000256" key="1">
    <source>
        <dbReference type="SAM" id="MobiDB-lite"/>
    </source>
</evidence>
<accession>A0A9P9BV79</accession>
<feature type="region of interest" description="Disordered" evidence="1">
    <location>
        <begin position="131"/>
        <end position="157"/>
    </location>
</feature>
<dbReference type="GeneID" id="70183122"/>
<evidence type="ECO:0000313" key="3">
    <source>
        <dbReference type="Proteomes" id="UP000756346"/>
    </source>
</evidence>
<dbReference type="AlphaFoldDB" id="A0A9P9BV79"/>
<proteinExistence type="predicted"/>
<feature type="non-terminal residue" evidence="2">
    <location>
        <position position="1"/>
    </location>
</feature>
<name>A0A9P9BV79_9PEZI</name>
<dbReference type="EMBL" id="JAGTJQ010000004">
    <property type="protein sequence ID" value="KAH7033042.1"/>
    <property type="molecule type" value="Genomic_DNA"/>
</dbReference>
<comment type="caution">
    <text evidence="2">The sequence shown here is derived from an EMBL/GenBank/DDBJ whole genome shotgun (WGS) entry which is preliminary data.</text>
</comment>
<dbReference type="Proteomes" id="UP000756346">
    <property type="component" value="Unassembled WGS sequence"/>
</dbReference>
<gene>
    <name evidence="2" type="ORF">B0I36DRAFT_320658</name>
</gene>
<organism evidence="2 3">
    <name type="scientific">Microdochium trichocladiopsis</name>
    <dbReference type="NCBI Taxonomy" id="1682393"/>
    <lineage>
        <taxon>Eukaryota</taxon>
        <taxon>Fungi</taxon>
        <taxon>Dikarya</taxon>
        <taxon>Ascomycota</taxon>
        <taxon>Pezizomycotina</taxon>
        <taxon>Sordariomycetes</taxon>
        <taxon>Xylariomycetidae</taxon>
        <taxon>Xylariales</taxon>
        <taxon>Microdochiaceae</taxon>
        <taxon>Microdochium</taxon>
    </lineage>
</organism>
<evidence type="ECO:0000313" key="2">
    <source>
        <dbReference type="EMBL" id="KAH7033042.1"/>
    </source>
</evidence>
<sequence length="157" mass="17651">MCRWHEPCFCIRAHVVPLCPPPRRLAARTPSSATNTHKPPQYLCSPPFPQQGSCNQEAIRRVQSCASFLRSKTNYSSSWPLPVSPWKVHSPFGVRLAPFVSPDSALDCPVVRDRYCFLFVGSLRAPPKVQQGRHQVAVHAAPASTVRRGRERPKDRK</sequence>
<dbReference type="RefSeq" id="XP_046013874.1">
    <property type="nucleotide sequence ID" value="XM_046153576.1"/>
</dbReference>
<protein>
    <submittedName>
        <fullName evidence="2">Uncharacterized protein</fullName>
    </submittedName>
</protein>
<keyword evidence="3" id="KW-1185">Reference proteome</keyword>
<reference evidence="2" key="1">
    <citation type="journal article" date="2021" name="Nat. Commun.">
        <title>Genetic determinants of endophytism in the Arabidopsis root mycobiome.</title>
        <authorList>
            <person name="Mesny F."/>
            <person name="Miyauchi S."/>
            <person name="Thiergart T."/>
            <person name="Pickel B."/>
            <person name="Atanasova L."/>
            <person name="Karlsson M."/>
            <person name="Huettel B."/>
            <person name="Barry K.W."/>
            <person name="Haridas S."/>
            <person name="Chen C."/>
            <person name="Bauer D."/>
            <person name="Andreopoulos W."/>
            <person name="Pangilinan J."/>
            <person name="LaButti K."/>
            <person name="Riley R."/>
            <person name="Lipzen A."/>
            <person name="Clum A."/>
            <person name="Drula E."/>
            <person name="Henrissat B."/>
            <person name="Kohler A."/>
            <person name="Grigoriev I.V."/>
            <person name="Martin F.M."/>
            <person name="Hacquard S."/>
        </authorList>
    </citation>
    <scope>NUCLEOTIDE SEQUENCE</scope>
    <source>
        <strain evidence="2">MPI-CAGE-CH-0230</strain>
    </source>
</reference>